<dbReference type="EMBL" id="CP017157">
    <property type="protein sequence ID" value="AOP46076.1"/>
    <property type="molecule type" value="Genomic_DNA"/>
</dbReference>
<keyword evidence="3" id="KW-0489">Methyltransferase</keyword>
<dbReference type="OrthoDB" id="267914at2"/>
<name>A0A1D7VH55_9ACTN</name>
<evidence type="ECO:0000313" key="3">
    <source>
        <dbReference type="EMBL" id="AOP46076.1"/>
    </source>
</evidence>
<dbReference type="Proteomes" id="UP000094094">
    <property type="component" value="Chromosome"/>
</dbReference>
<accession>A0A1D7VH55</accession>
<dbReference type="AlphaFoldDB" id="A0A1D7VH55"/>
<dbReference type="RefSeq" id="WP_069567933.1">
    <property type="nucleotide sequence ID" value="NZ_CP017157.1"/>
</dbReference>
<protein>
    <submittedName>
        <fullName evidence="3">Methylase</fullName>
    </submittedName>
</protein>
<feature type="compositionally biased region" description="Basic and acidic residues" evidence="1">
    <location>
        <begin position="11"/>
        <end position="22"/>
    </location>
</feature>
<feature type="compositionally biased region" description="Low complexity" evidence="1">
    <location>
        <begin position="146"/>
        <end position="156"/>
    </location>
</feature>
<evidence type="ECO:0000256" key="1">
    <source>
        <dbReference type="SAM" id="MobiDB-lite"/>
    </source>
</evidence>
<evidence type="ECO:0000259" key="2">
    <source>
        <dbReference type="Pfam" id="PF05175"/>
    </source>
</evidence>
<dbReference type="InterPro" id="IPR002052">
    <property type="entry name" value="DNA_methylase_N6_adenine_CS"/>
</dbReference>
<sequence length="419" mass="45147">MNQPPVVEWTEADRPRSARWRSENGSPPPRRIAVADDRTRADEAYKLACEGTALLWRGDFHNARQLLTAMARRIDRRPRKAPPADVTQAFHVHRAAQNHRARILGMLLVPLDADYGVPLHRAPDVREACTRAYGPAQPDPTPTPTPTATGTATATPQSGAEGGADTVEGPAAATASLVSLRELLALIGANEWRRKGVEIPALGGDRIHPHYGVFSPARGEYVDLVAEAPLPSQELAFDIGTGTGVLASVLARRGVRRIVATDQDPRALACARENTERLGVAGQVEVVEADLFPAGRAPLVVCNPPWVPAKPTSPVERAVYDPGNQMLHGFLKGLADHLTPDGEGWLILSDLAEHLGLRPHAELLDAFATSGLTVLGRLDITPRHPRARDTSDPLHVARAAEVTSLWRLCLADPQHTSDG</sequence>
<keyword evidence="4" id="KW-1185">Reference proteome</keyword>
<dbReference type="KEGG" id="slc:SL103_07315"/>
<dbReference type="GO" id="GO:0036009">
    <property type="term" value="F:protein-glutamine N-methyltransferase activity"/>
    <property type="evidence" value="ECO:0007669"/>
    <property type="project" value="TreeGrafter"/>
</dbReference>
<gene>
    <name evidence="3" type="ORF">SL103_07315</name>
</gene>
<feature type="region of interest" description="Disordered" evidence="1">
    <location>
        <begin position="1"/>
        <end position="32"/>
    </location>
</feature>
<feature type="region of interest" description="Disordered" evidence="1">
    <location>
        <begin position="132"/>
        <end position="167"/>
    </location>
</feature>
<organism evidence="3 4">
    <name type="scientific">Streptomyces lydicus</name>
    <dbReference type="NCBI Taxonomy" id="47763"/>
    <lineage>
        <taxon>Bacteria</taxon>
        <taxon>Bacillati</taxon>
        <taxon>Actinomycetota</taxon>
        <taxon>Actinomycetes</taxon>
        <taxon>Kitasatosporales</taxon>
        <taxon>Streptomycetaceae</taxon>
        <taxon>Streptomyces</taxon>
    </lineage>
</organism>
<dbReference type="InterPro" id="IPR007848">
    <property type="entry name" value="Small_mtfrase_dom"/>
</dbReference>
<dbReference type="InterPro" id="IPR050320">
    <property type="entry name" value="N5-glutamine_MTase"/>
</dbReference>
<dbReference type="Pfam" id="PF05175">
    <property type="entry name" value="MTS"/>
    <property type="match status" value="1"/>
</dbReference>
<evidence type="ECO:0000313" key="4">
    <source>
        <dbReference type="Proteomes" id="UP000094094"/>
    </source>
</evidence>
<proteinExistence type="predicted"/>
<dbReference type="GO" id="GO:0032259">
    <property type="term" value="P:methylation"/>
    <property type="evidence" value="ECO:0007669"/>
    <property type="project" value="UniProtKB-KW"/>
</dbReference>
<dbReference type="CDD" id="cd02440">
    <property type="entry name" value="AdoMet_MTases"/>
    <property type="match status" value="1"/>
</dbReference>
<feature type="domain" description="Methyltransferase small" evidence="2">
    <location>
        <begin position="210"/>
        <end position="348"/>
    </location>
</feature>
<dbReference type="InterPro" id="IPR029063">
    <property type="entry name" value="SAM-dependent_MTases_sf"/>
</dbReference>
<reference evidence="3 4" key="1">
    <citation type="submission" date="2016-09" db="EMBL/GenBank/DDBJ databases">
        <title>Complete genome sequencing of Streptomyces lydicus 103 and metabolic pathways analysis of antibiotic biosynthesis.</title>
        <authorList>
            <person name="Jia N."/>
            <person name="Ding M.-Z."/>
            <person name="Gao F."/>
            <person name="Yuan Y.-J."/>
        </authorList>
    </citation>
    <scope>NUCLEOTIDE SEQUENCE [LARGE SCALE GENOMIC DNA]</scope>
    <source>
        <strain evidence="3 4">103</strain>
    </source>
</reference>
<dbReference type="GO" id="GO:0003676">
    <property type="term" value="F:nucleic acid binding"/>
    <property type="evidence" value="ECO:0007669"/>
    <property type="project" value="InterPro"/>
</dbReference>
<dbReference type="Gene3D" id="3.40.50.150">
    <property type="entry name" value="Vaccinia Virus protein VP39"/>
    <property type="match status" value="1"/>
</dbReference>
<dbReference type="SUPFAM" id="SSF53335">
    <property type="entry name" value="S-adenosyl-L-methionine-dependent methyltransferases"/>
    <property type="match status" value="1"/>
</dbReference>
<dbReference type="PANTHER" id="PTHR18895:SF74">
    <property type="entry name" value="MTRF1L RELEASE FACTOR GLUTAMINE METHYLTRANSFERASE"/>
    <property type="match status" value="1"/>
</dbReference>
<dbReference type="PANTHER" id="PTHR18895">
    <property type="entry name" value="HEMK METHYLTRANSFERASE"/>
    <property type="match status" value="1"/>
</dbReference>
<keyword evidence="3" id="KW-0808">Transferase</keyword>
<dbReference type="PROSITE" id="PS00092">
    <property type="entry name" value="N6_MTASE"/>
    <property type="match status" value="1"/>
</dbReference>